<dbReference type="AlphaFoldDB" id="A0A9D3ZYY6"/>
<dbReference type="Proteomes" id="UP000828251">
    <property type="component" value="Unassembled WGS sequence"/>
</dbReference>
<protein>
    <submittedName>
        <fullName evidence="1">Uncharacterized protein</fullName>
    </submittedName>
</protein>
<comment type="caution">
    <text evidence="1">The sequence shown here is derived from an EMBL/GenBank/DDBJ whole genome shotgun (WGS) entry which is preliminary data.</text>
</comment>
<evidence type="ECO:0000313" key="1">
    <source>
        <dbReference type="EMBL" id="KAH1073803.1"/>
    </source>
</evidence>
<evidence type="ECO:0000313" key="2">
    <source>
        <dbReference type="Proteomes" id="UP000828251"/>
    </source>
</evidence>
<keyword evidence="2" id="KW-1185">Reference proteome</keyword>
<reference evidence="1 2" key="1">
    <citation type="journal article" date="2021" name="Plant Biotechnol. J.">
        <title>Multi-omics assisted identification of the key and species-specific regulatory components of drought-tolerant mechanisms in Gossypium stocksii.</title>
        <authorList>
            <person name="Yu D."/>
            <person name="Ke L."/>
            <person name="Zhang D."/>
            <person name="Wu Y."/>
            <person name="Sun Y."/>
            <person name="Mei J."/>
            <person name="Sun J."/>
            <person name="Sun Y."/>
        </authorList>
    </citation>
    <scope>NUCLEOTIDE SEQUENCE [LARGE SCALE GENOMIC DNA]</scope>
    <source>
        <strain evidence="2">cv. E1</strain>
        <tissue evidence="1">Leaf</tissue>
    </source>
</reference>
<proteinExistence type="predicted"/>
<dbReference type="EMBL" id="JAIQCV010000008">
    <property type="protein sequence ID" value="KAH1073803.1"/>
    <property type="molecule type" value="Genomic_DNA"/>
</dbReference>
<organism evidence="1 2">
    <name type="scientific">Gossypium stocksii</name>
    <dbReference type="NCBI Taxonomy" id="47602"/>
    <lineage>
        <taxon>Eukaryota</taxon>
        <taxon>Viridiplantae</taxon>
        <taxon>Streptophyta</taxon>
        <taxon>Embryophyta</taxon>
        <taxon>Tracheophyta</taxon>
        <taxon>Spermatophyta</taxon>
        <taxon>Magnoliopsida</taxon>
        <taxon>eudicotyledons</taxon>
        <taxon>Gunneridae</taxon>
        <taxon>Pentapetalae</taxon>
        <taxon>rosids</taxon>
        <taxon>malvids</taxon>
        <taxon>Malvales</taxon>
        <taxon>Malvaceae</taxon>
        <taxon>Malvoideae</taxon>
        <taxon>Gossypium</taxon>
    </lineage>
</organism>
<accession>A0A9D3ZYY6</accession>
<name>A0A9D3ZYY6_9ROSI</name>
<sequence>MEEEEYLEESPNWIVEDEFEENLKLDIENFSGEDTKLEMEEDAEMDLSG</sequence>
<gene>
    <name evidence="1" type="ORF">J1N35_026131</name>
</gene>